<organism evidence="8 9">
    <name type="scientific">Ligilactobacillus salivarius</name>
    <dbReference type="NCBI Taxonomy" id="1624"/>
    <lineage>
        <taxon>Bacteria</taxon>
        <taxon>Bacillati</taxon>
        <taxon>Bacillota</taxon>
        <taxon>Bacilli</taxon>
        <taxon>Lactobacillales</taxon>
        <taxon>Lactobacillaceae</taxon>
        <taxon>Ligilactobacillus</taxon>
    </lineage>
</organism>
<keyword evidence="2" id="KW-0521">NADP</keyword>
<feature type="domain" description="NADP-dependent oxidoreductase" evidence="7">
    <location>
        <begin position="22"/>
        <end position="255"/>
    </location>
</feature>
<dbReference type="Proteomes" id="UP000094723">
    <property type="component" value="Chromosome"/>
</dbReference>
<feature type="active site" description="Proton donor" evidence="4">
    <location>
        <position position="48"/>
    </location>
</feature>
<dbReference type="PIRSF" id="PIRSF000097">
    <property type="entry name" value="AKR"/>
    <property type="match status" value="1"/>
</dbReference>
<dbReference type="Gene3D" id="3.20.20.100">
    <property type="entry name" value="NADP-dependent oxidoreductase domain"/>
    <property type="match status" value="1"/>
</dbReference>
<dbReference type="InterPro" id="IPR023210">
    <property type="entry name" value="NADP_OxRdtase_dom"/>
</dbReference>
<evidence type="ECO:0000256" key="6">
    <source>
        <dbReference type="PIRSR" id="PIRSR000097-3"/>
    </source>
</evidence>
<proteinExistence type="inferred from homology"/>
<evidence type="ECO:0000259" key="7">
    <source>
        <dbReference type="Pfam" id="PF00248"/>
    </source>
</evidence>
<dbReference type="InterPro" id="IPR036812">
    <property type="entry name" value="NAD(P)_OxRdtase_dom_sf"/>
</dbReference>
<accession>A0A1D7TSB3</accession>
<dbReference type="InterPro" id="IPR018170">
    <property type="entry name" value="Aldo/ket_reductase_CS"/>
</dbReference>
<evidence type="ECO:0000256" key="3">
    <source>
        <dbReference type="ARBA" id="ARBA00023002"/>
    </source>
</evidence>
<evidence type="ECO:0000256" key="1">
    <source>
        <dbReference type="ARBA" id="ARBA00007905"/>
    </source>
</evidence>
<gene>
    <name evidence="8" type="ORF">BHF65_06365</name>
</gene>
<evidence type="ECO:0000313" key="9">
    <source>
        <dbReference type="Proteomes" id="UP000094723"/>
    </source>
</evidence>
<dbReference type="RefSeq" id="WP_069469255.1">
    <property type="nucleotide sequence ID" value="NZ_CP017107.1"/>
</dbReference>
<dbReference type="EMBL" id="CP017107">
    <property type="protein sequence ID" value="AOO73857.1"/>
    <property type="molecule type" value="Genomic_DNA"/>
</dbReference>
<reference evidence="8 9" key="1">
    <citation type="submission" date="2016-09" db="EMBL/GenBank/DDBJ databases">
        <title>Complete Genome Sequence of Lactobacillus salivarius Jin.</title>
        <authorList>
            <person name="Jin N."/>
            <person name="Li C."/>
            <person name="Wang M."/>
            <person name="Ren D."/>
            <person name="Di Y."/>
            <person name="Pan R."/>
            <person name="Du S."/>
            <person name="Lu H."/>
            <person name="Li X."/>
            <person name="Tian M."/>
        </authorList>
    </citation>
    <scope>NUCLEOTIDE SEQUENCE [LARGE SCALE GENOMIC DNA]</scope>
    <source>
        <strain evidence="8 9">CICC 23174</strain>
    </source>
</reference>
<evidence type="ECO:0000256" key="2">
    <source>
        <dbReference type="ARBA" id="ARBA00022857"/>
    </source>
</evidence>
<keyword evidence="3" id="KW-0560">Oxidoreductase</keyword>
<dbReference type="FunFam" id="3.20.20.100:FF:000002">
    <property type="entry name" value="2,5-diketo-D-gluconic acid reductase A"/>
    <property type="match status" value="1"/>
</dbReference>
<dbReference type="PANTHER" id="PTHR43827:SF3">
    <property type="entry name" value="NADP-DEPENDENT OXIDOREDUCTASE DOMAIN-CONTAINING PROTEIN"/>
    <property type="match status" value="1"/>
</dbReference>
<dbReference type="PROSITE" id="PS00062">
    <property type="entry name" value="ALDOKETO_REDUCTASE_2"/>
    <property type="match status" value="1"/>
</dbReference>
<dbReference type="InterPro" id="IPR020471">
    <property type="entry name" value="AKR"/>
</dbReference>
<dbReference type="PRINTS" id="PR00069">
    <property type="entry name" value="ALDKETRDTASE"/>
</dbReference>
<feature type="binding site" evidence="5">
    <location>
        <position position="104"/>
    </location>
    <ligand>
        <name>substrate</name>
    </ligand>
</feature>
<comment type="similarity">
    <text evidence="1">Belongs to the aldo/keto reductase family.</text>
</comment>
<dbReference type="PANTHER" id="PTHR43827">
    <property type="entry name" value="2,5-DIKETO-D-GLUCONIC ACID REDUCTASE"/>
    <property type="match status" value="1"/>
</dbReference>
<evidence type="ECO:0000256" key="5">
    <source>
        <dbReference type="PIRSR" id="PIRSR000097-2"/>
    </source>
</evidence>
<evidence type="ECO:0000256" key="4">
    <source>
        <dbReference type="PIRSR" id="PIRSR000097-1"/>
    </source>
</evidence>
<evidence type="ECO:0000313" key="8">
    <source>
        <dbReference type="EMBL" id="AOO73857.1"/>
    </source>
</evidence>
<dbReference type="AlphaFoldDB" id="A0A1D7TSB3"/>
<feature type="site" description="Lowers pKa of active site Tyr" evidence="6">
    <location>
        <position position="73"/>
    </location>
</feature>
<dbReference type="SUPFAM" id="SSF51430">
    <property type="entry name" value="NAD(P)-linked oxidoreductase"/>
    <property type="match status" value="1"/>
</dbReference>
<dbReference type="GO" id="GO:0016616">
    <property type="term" value="F:oxidoreductase activity, acting on the CH-OH group of donors, NAD or NADP as acceptor"/>
    <property type="evidence" value="ECO:0007669"/>
    <property type="project" value="UniProtKB-ARBA"/>
</dbReference>
<name>A0A1D7TSB3_9LACO</name>
<protein>
    <submittedName>
        <fullName evidence="8">Oxidoreductase</fullName>
    </submittedName>
</protein>
<sequence>MEYFTLNNQTQIPVIGEGTFLFTPDEAEQAVLEALNGEYKLIDTANYYMNEKAVGRAMKASKRSRDEIYLSTKLWPTEYDNAKQAIDDTLERLGVDYIDLLFLHQPIGNYVAAYQAMQEAVKEGKVRSLGLSNFTKEKIEELISQMDITPAVLQTESHPYATQKELRAFLDEHDIKIMAWYPLGHGDSSLVNQEIFTKLAQKYHKSNVQIILRWHTQIGNIVIPGSKSATHIKENADIFDFKLTDEEMAEIAKLDVEKRYYTATPEKLNNYMNMKLDYNEQK</sequence>
<dbReference type="Pfam" id="PF00248">
    <property type="entry name" value="Aldo_ket_red"/>
    <property type="match status" value="1"/>
</dbReference>